<organism evidence="2 3">
    <name type="scientific">Aliidiomarina taiwanensis</name>
    <dbReference type="NCBI Taxonomy" id="946228"/>
    <lineage>
        <taxon>Bacteria</taxon>
        <taxon>Pseudomonadati</taxon>
        <taxon>Pseudomonadota</taxon>
        <taxon>Gammaproteobacteria</taxon>
        <taxon>Alteromonadales</taxon>
        <taxon>Idiomarinaceae</taxon>
        <taxon>Aliidiomarina</taxon>
    </lineage>
</organism>
<proteinExistence type="predicted"/>
<sequence length="132" mass="14102">MKTSQQLVAEAKANIKEVDVHELEAQATAKDVIVIDVREPAEYAAGHIAQAANLPRGVLEFQLNSLPQVANASCAPELALEQLREASIYLICRSGGRSALAAQSLQHMGFEKVYSVAGGMNAWNEAGKPTQS</sequence>
<evidence type="ECO:0000313" key="3">
    <source>
        <dbReference type="Proteomes" id="UP000286976"/>
    </source>
</evidence>
<dbReference type="Pfam" id="PF00581">
    <property type="entry name" value="Rhodanese"/>
    <property type="match status" value="1"/>
</dbReference>
<dbReference type="SUPFAM" id="SSF52821">
    <property type="entry name" value="Rhodanese/Cell cycle control phosphatase"/>
    <property type="match status" value="1"/>
</dbReference>
<dbReference type="AlphaFoldDB" id="A0A432X1T1"/>
<evidence type="ECO:0000313" key="2">
    <source>
        <dbReference type="EMBL" id="RUO40495.1"/>
    </source>
</evidence>
<keyword evidence="3" id="KW-1185">Reference proteome</keyword>
<dbReference type="EMBL" id="PIPQ01000003">
    <property type="protein sequence ID" value="RUO40495.1"/>
    <property type="molecule type" value="Genomic_DNA"/>
</dbReference>
<dbReference type="InterPro" id="IPR036873">
    <property type="entry name" value="Rhodanese-like_dom_sf"/>
</dbReference>
<dbReference type="Gene3D" id="3.40.250.10">
    <property type="entry name" value="Rhodanese-like domain"/>
    <property type="match status" value="1"/>
</dbReference>
<feature type="domain" description="Rhodanese" evidence="1">
    <location>
        <begin position="28"/>
        <end position="132"/>
    </location>
</feature>
<dbReference type="InterPro" id="IPR001763">
    <property type="entry name" value="Rhodanese-like_dom"/>
</dbReference>
<dbReference type="OrthoDB" id="9791096at2"/>
<comment type="caution">
    <text evidence="2">The sequence shown here is derived from an EMBL/GenBank/DDBJ whole genome shotgun (WGS) entry which is preliminary data.</text>
</comment>
<dbReference type="CDD" id="cd00158">
    <property type="entry name" value="RHOD"/>
    <property type="match status" value="1"/>
</dbReference>
<dbReference type="SMART" id="SM00450">
    <property type="entry name" value="RHOD"/>
    <property type="match status" value="1"/>
</dbReference>
<dbReference type="RefSeq" id="WP_126757371.1">
    <property type="nucleotide sequence ID" value="NZ_PIPQ01000003.1"/>
</dbReference>
<protein>
    <submittedName>
        <fullName evidence="2">Sulfurtransferase</fullName>
    </submittedName>
</protein>
<keyword evidence="2" id="KW-0808">Transferase</keyword>
<dbReference type="Proteomes" id="UP000286976">
    <property type="component" value="Unassembled WGS sequence"/>
</dbReference>
<dbReference type="PANTHER" id="PTHR43031:SF1">
    <property type="entry name" value="PYRIDINE NUCLEOTIDE-DISULPHIDE OXIDOREDUCTASE"/>
    <property type="match status" value="1"/>
</dbReference>
<name>A0A432X1T1_9GAMM</name>
<gene>
    <name evidence="2" type="ORF">CWE15_06990</name>
</gene>
<evidence type="ECO:0000259" key="1">
    <source>
        <dbReference type="PROSITE" id="PS50206"/>
    </source>
</evidence>
<dbReference type="GO" id="GO:0016740">
    <property type="term" value="F:transferase activity"/>
    <property type="evidence" value="ECO:0007669"/>
    <property type="project" value="UniProtKB-KW"/>
</dbReference>
<accession>A0A432X1T1</accession>
<reference evidence="2 3" key="1">
    <citation type="journal article" date="2011" name="Front. Microbiol.">
        <title>Genomic signatures of strain selection and enhancement in Bacillus atrophaeus var. globigii, a historical biowarfare simulant.</title>
        <authorList>
            <person name="Gibbons H.S."/>
            <person name="Broomall S.M."/>
            <person name="McNew L.A."/>
            <person name="Daligault H."/>
            <person name="Chapman C."/>
            <person name="Bruce D."/>
            <person name="Karavis M."/>
            <person name="Krepps M."/>
            <person name="McGregor P.A."/>
            <person name="Hong C."/>
            <person name="Park K.H."/>
            <person name="Akmal A."/>
            <person name="Feldman A."/>
            <person name="Lin J.S."/>
            <person name="Chang W.E."/>
            <person name="Higgs B.W."/>
            <person name="Demirev P."/>
            <person name="Lindquist J."/>
            <person name="Liem A."/>
            <person name="Fochler E."/>
            <person name="Read T.D."/>
            <person name="Tapia R."/>
            <person name="Johnson S."/>
            <person name="Bishop-Lilly K.A."/>
            <person name="Detter C."/>
            <person name="Han C."/>
            <person name="Sozhamannan S."/>
            <person name="Rosenzweig C.N."/>
            <person name="Skowronski E.W."/>
        </authorList>
    </citation>
    <scope>NUCLEOTIDE SEQUENCE [LARGE SCALE GENOMIC DNA]</scope>
    <source>
        <strain evidence="2 3">AIT1</strain>
    </source>
</reference>
<dbReference type="InterPro" id="IPR050229">
    <property type="entry name" value="GlpE_sulfurtransferase"/>
</dbReference>
<dbReference type="PANTHER" id="PTHR43031">
    <property type="entry name" value="FAD-DEPENDENT OXIDOREDUCTASE"/>
    <property type="match status" value="1"/>
</dbReference>
<dbReference type="PROSITE" id="PS50206">
    <property type="entry name" value="RHODANESE_3"/>
    <property type="match status" value="1"/>
</dbReference>